<organism evidence="4">
    <name type="scientific">Escherichia coli</name>
    <dbReference type="NCBI Taxonomy" id="562"/>
    <lineage>
        <taxon>Bacteria</taxon>
        <taxon>Pseudomonadati</taxon>
        <taxon>Pseudomonadota</taxon>
        <taxon>Gammaproteobacteria</taxon>
        <taxon>Enterobacterales</taxon>
        <taxon>Enterobacteriaceae</taxon>
        <taxon>Escherichia</taxon>
    </lineage>
</organism>
<accession>A0A797I550</accession>
<comment type="caution">
    <text evidence="4">The sequence shown here is derived from an EMBL/GenBank/DDBJ whole genome shotgun (WGS) entry which is preliminary data.</text>
</comment>
<dbReference type="Pfam" id="PF13505">
    <property type="entry name" value="OMP_b-brl"/>
    <property type="match status" value="1"/>
</dbReference>
<feature type="chain" id="PRO_5027817702" evidence="2">
    <location>
        <begin position="23"/>
        <end position="123"/>
    </location>
</feature>
<sequence length="123" mass="13308">MKKVIAVSALAMAGLFSAQTLADESKTGFYVTGKAGASVMSLSDQRFVDGEGAWADKYKGGDKSDTVFGAGLVVGYDFYQHYNVPVRTEVEFYGRGNAESKYRLSYWESAGGAEFDDAQNKLS</sequence>
<evidence type="ECO:0000256" key="2">
    <source>
        <dbReference type="SAM" id="SignalP"/>
    </source>
</evidence>
<feature type="signal peptide" evidence="2">
    <location>
        <begin position="1"/>
        <end position="22"/>
    </location>
</feature>
<feature type="domain" description="Outer membrane protein beta-barrel" evidence="3">
    <location>
        <begin position="9"/>
        <end position="98"/>
    </location>
</feature>
<dbReference type="InterPro" id="IPR027385">
    <property type="entry name" value="Beta-barrel_OMP"/>
</dbReference>
<proteinExistence type="predicted"/>
<evidence type="ECO:0000313" key="4">
    <source>
        <dbReference type="EMBL" id="HAI5335308.1"/>
    </source>
</evidence>
<feature type="non-terminal residue" evidence="4">
    <location>
        <position position="123"/>
    </location>
</feature>
<keyword evidence="1 2" id="KW-0732">Signal</keyword>
<evidence type="ECO:0000256" key="1">
    <source>
        <dbReference type="ARBA" id="ARBA00022729"/>
    </source>
</evidence>
<evidence type="ECO:0000259" key="3">
    <source>
        <dbReference type="Pfam" id="PF13505"/>
    </source>
</evidence>
<dbReference type="Proteomes" id="UP000845800">
    <property type="component" value="Unassembled WGS sequence"/>
</dbReference>
<dbReference type="EMBL" id="DABERK010000068">
    <property type="protein sequence ID" value="HAI5335308.1"/>
    <property type="molecule type" value="Genomic_DNA"/>
</dbReference>
<reference evidence="4" key="1">
    <citation type="journal article" date="2018" name="Genome Biol.">
        <title>SKESA: strategic k-mer extension for scrupulous assemblies.</title>
        <authorList>
            <person name="Souvorov A."/>
            <person name="Agarwala R."/>
            <person name="Lipman D.J."/>
        </authorList>
    </citation>
    <scope>NUCLEOTIDE SEQUENCE [LARGE SCALE GENOMIC DNA]</scope>
    <source>
        <strain evidence="4">AMC_487</strain>
    </source>
</reference>
<gene>
    <name evidence="4" type="ORF">HJQ60_005450</name>
</gene>
<name>A0A797I550_ECOLX</name>
<dbReference type="AlphaFoldDB" id="A0A797I550"/>
<protein>
    <submittedName>
        <fullName evidence="4">Porin family protein</fullName>
    </submittedName>
</protein>
<reference evidence="4" key="2">
    <citation type="submission" date="2020-03" db="EMBL/GenBank/DDBJ databases">
        <authorList>
            <consortium name="NCBI Pathogen Detection Project"/>
        </authorList>
    </citation>
    <scope>NUCLEOTIDE SEQUENCE</scope>
    <source>
        <strain evidence="4">AMC_487</strain>
    </source>
</reference>